<accession>A0A1L7SQ87</accession>
<evidence type="ECO:0000313" key="4">
    <source>
        <dbReference type="Proteomes" id="UP000184255"/>
    </source>
</evidence>
<sequence>MKPRRSHTKSRSGCRECKRRKVKCDERLPSCFNCARRGITCTLTSSQQSPQKTETVRVPLLSSRETEASPDALSVAEVWSAPTPGASLDFQNHGLELMHHYSAITANTLALRLDMQHIWRMVLPEMSYNTPFLSHGLLSVAALHKAHLLPARRDTYLDLAAYHQTRGMHGFRSIFSSIDEKNWHPAFCFSSTIVIYAFSPAGRTEDAMADILKIFVLIRGIRSSLFGAGQSLSQTPFSAWSNGIWIVGENDEASYDFDPPLDRSALPMDTFQALRRLFAFYRTNLSDCNREDYEFATLQLRKSAILIAHAGTQPEIGMVMFFPYGISASIMSDIQANDPCALVLLSYFSVLLSLVEQQFWYVQGWSRKLISAIDVQLDNDPKFSKVAKWPKTIISRLYKSDSGCR</sequence>
<organism evidence="3 4">
    <name type="scientific">Fusarium mangiferae</name>
    <name type="common">Mango malformation disease fungus</name>
    <dbReference type="NCBI Taxonomy" id="192010"/>
    <lineage>
        <taxon>Eukaryota</taxon>
        <taxon>Fungi</taxon>
        <taxon>Dikarya</taxon>
        <taxon>Ascomycota</taxon>
        <taxon>Pezizomycotina</taxon>
        <taxon>Sordariomycetes</taxon>
        <taxon>Hypocreomycetidae</taxon>
        <taxon>Hypocreales</taxon>
        <taxon>Nectriaceae</taxon>
        <taxon>Fusarium</taxon>
        <taxon>Fusarium fujikuroi species complex</taxon>
    </lineage>
</organism>
<dbReference type="EMBL" id="FCQH01000002">
    <property type="protein sequence ID" value="CVK87849.1"/>
    <property type="molecule type" value="Genomic_DNA"/>
</dbReference>
<evidence type="ECO:0000256" key="1">
    <source>
        <dbReference type="ARBA" id="ARBA00023242"/>
    </source>
</evidence>
<dbReference type="SUPFAM" id="SSF57701">
    <property type="entry name" value="Zn2/Cys6 DNA-binding domain"/>
    <property type="match status" value="1"/>
</dbReference>
<dbReference type="AlphaFoldDB" id="A0A1L7SQ87"/>
<dbReference type="PANTHER" id="PTHR47784">
    <property type="entry name" value="STEROL UPTAKE CONTROL PROTEIN 2"/>
    <property type="match status" value="1"/>
</dbReference>
<proteinExistence type="predicted"/>
<dbReference type="VEuPathDB" id="FungiDB:FMAN_05319"/>
<gene>
    <name evidence="3" type="ORF">FMAN_05319</name>
</gene>
<dbReference type="Proteomes" id="UP000184255">
    <property type="component" value="Unassembled WGS sequence"/>
</dbReference>
<dbReference type="Gene3D" id="4.10.240.10">
    <property type="entry name" value="Zn(2)-C6 fungal-type DNA-binding domain"/>
    <property type="match status" value="1"/>
</dbReference>
<dbReference type="InterPro" id="IPR053157">
    <property type="entry name" value="Sterol_Uptake_Regulator"/>
</dbReference>
<keyword evidence="1" id="KW-0539">Nucleus</keyword>
<dbReference type="GO" id="GO:0001228">
    <property type="term" value="F:DNA-binding transcription activator activity, RNA polymerase II-specific"/>
    <property type="evidence" value="ECO:0007669"/>
    <property type="project" value="TreeGrafter"/>
</dbReference>
<evidence type="ECO:0000259" key="2">
    <source>
        <dbReference type="PROSITE" id="PS50048"/>
    </source>
</evidence>
<dbReference type="RefSeq" id="XP_041678939.1">
    <property type="nucleotide sequence ID" value="XM_041828036.1"/>
</dbReference>
<dbReference type="SMART" id="SM00066">
    <property type="entry name" value="GAL4"/>
    <property type="match status" value="1"/>
</dbReference>
<dbReference type="InterPro" id="IPR001138">
    <property type="entry name" value="Zn2Cys6_DnaBD"/>
</dbReference>
<dbReference type="PANTHER" id="PTHR47784:SF5">
    <property type="entry name" value="STEROL UPTAKE CONTROL PROTEIN 2"/>
    <property type="match status" value="1"/>
</dbReference>
<dbReference type="GO" id="GO:0008270">
    <property type="term" value="F:zinc ion binding"/>
    <property type="evidence" value="ECO:0007669"/>
    <property type="project" value="InterPro"/>
</dbReference>
<evidence type="ECO:0000313" key="3">
    <source>
        <dbReference type="EMBL" id="CVK87849.1"/>
    </source>
</evidence>
<dbReference type="PROSITE" id="PS50048">
    <property type="entry name" value="ZN2_CY6_FUNGAL_2"/>
    <property type="match status" value="1"/>
</dbReference>
<dbReference type="CDD" id="cd00067">
    <property type="entry name" value="GAL4"/>
    <property type="match status" value="1"/>
</dbReference>
<protein>
    <recommendedName>
        <fullName evidence="2">Zn(2)-C6 fungal-type domain-containing protein</fullName>
    </recommendedName>
</protein>
<comment type="caution">
    <text evidence="3">The sequence shown here is derived from an EMBL/GenBank/DDBJ whole genome shotgun (WGS) entry which is preliminary data.</text>
</comment>
<dbReference type="InterPro" id="IPR036864">
    <property type="entry name" value="Zn2-C6_fun-type_DNA-bd_sf"/>
</dbReference>
<reference evidence="4" key="1">
    <citation type="journal article" date="2016" name="Genome Biol. Evol.">
        <title>Comparative 'omics' of the Fusarium fujikuroi species complex highlights differences in genetic potential and metabolite synthesis.</title>
        <authorList>
            <person name="Niehaus E.-M."/>
            <person name="Muensterkoetter M."/>
            <person name="Proctor R.H."/>
            <person name="Brown D.W."/>
            <person name="Sharon A."/>
            <person name="Idan Y."/>
            <person name="Oren-Young L."/>
            <person name="Sieber C.M."/>
            <person name="Novak O."/>
            <person name="Pencik A."/>
            <person name="Tarkowska D."/>
            <person name="Hromadova K."/>
            <person name="Freeman S."/>
            <person name="Maymon M."/>
            <person name="Elazar M."/>
            <person name="Youssef S.A."/>
            <person name="El-Shabrawy E.S.M."/>
            <person name="Shalaby A.B.A."/>
            <person name="Houterman P."/>
            <person name="Brock N.L."/>
            <person name="Burkhardt I."/>
            <person name="Tsavkelova E.A."/>
            <person name="Dickschat J.S."/>
            <person name="Galuszka P."/>
            <person name="Gueldener U."/>
            <person name="Tudzynski B."/>
        </authorList>
    </citation>
    <scope>NUCLEOTIDE SEQUENCE [LARGE SCALE GENOMIC DNA]</scope>
    <source>
        <strain evidence="4">MRC7560</strain>
    </source>
</reference>
<dbReference type="Pfam" id="PF00172">
    <property type="entry name" value="Zn_clus"/>
    <property type="match status" value="1"/>
</dbReference>
<feature type="domain" description="Zn(2)-C6 fungal-type" evidence="2">
    <location>
        <begin position="13"/>
        <end position="43"/>
    </location>
</feature>
<dbReference type="GeneID" id="65084586"/>
<keyword evidence="4" id="KW-1185">Reference proteome</keyword>
<dbReference type="PROSITE" id="PS00463">
    <property type="entry name" value="ZN2_CY6_FUNGAL_1"/>
    <property type="match status" value="1"/>
</dbReference>
<name>A0A1L7SQ87_FUSMA</name>